<reference evidence="2" key="1">
    <citation type="submission" date="2010-06" db="EMBL/GenBank/DDBJ databases">
        <authorList>
            <person name="Jiang H."/>
            <person name="Abraham K."/>
            <person name="Ali S."/>
            <person name="Alsbrooks S.L."/>
            <person name="Anim B.N."/>
            <person name="Anosike U.S."/>
            <person name="Attaway T."/>
            <person name="Bandaranaike D.P."/>
            <person name="Battles P.K."/>
            <person name="Bell S.N."/>
            <person name="Bell A.V."/>
            <person name="Beltran B."/>
            <person name="Bickham C."/>
            <person name="Bustamante Y."/>
            <person name="Caleb T."/>
            <person name="Canada A."/>
            <person name="Cardenas V."/>
            <person name="Carter K."/>
            <person name="Chacko J."/>
            <person name="Chandrabose M.N."/>
            <person name="Chavez D."/>
            <person name="Chavez A."/>
            <person name="Chen L."/>
            <person name="Chu H.-S."/>
            <person name="Claassen K.J."/>
            <person name="Cockrell R."/>
            <person name="Collins M."/>
            <person name="Cooper J.A."/>
            <person name="Cree A."/>
            <person name="Curry S.M."/>
            <person name="Da Y."/>
            <person name="Dao M.D."/>
            <person name="Das B."/>
            <person name="Davila M.-L."/>
            <person name="Davy-Carroll L."/>
            <person name="Denson S."/>
            <person name="Dinh H."/>
            <person name="Ebong V.E."/>
            <person name="Edwards J.R."/>
            <person name="Egan A."/>
            <person name="El-Daye J."/>
            <person name="Escobedo L."/>
            <person name="Fernandez S."/>
            <person name="Fernando P.R."/>
            <person name="Flagg N."/>
            <person name="Forbes L.D."/>
            <person name="Fowler R.G."/>
            <person name="Fu Q."/>
            <person name="Gabisi R.A."/>
            <person name="Ganer J."/>
            <person name="Garbino Pronczuk A."/>
            <person name="Garcia R.M."/>
            <person name="Garner T."/>
            <person name="Garrett T.E."/>
            <person name="Gonzalez D.A."/>
            <person name="Hamid H."/>
            <person name="Hawkins E.S."/>
            <person name="Hirani K."/>
            <person name="Hogues M.E."/>
            <person name="Hollins B."/>
            <person name="Hsiao C.-H."/>
            <person name="Jabil R."/>
            <person name="James M.L."/>
            <person name="Jhangiani S.N."/>
            <person name="Johnson B."/>
            <person name="Johnson Q."/>
            <person name="Joshi V."/>
            <person name="Kalu J.B."/>
            <person name="Kam C."/>
            <person name="Kashfia A."/>
            <person name="Keebler J."/>
            <person name="Kisamo H."/>
            <person name="Kovar C.L."/>
            <person name="Lago L.A."/>
            <person name="Lai C.-Y."/>
            <person name="Laidlaw J."/>
            <person name="Lara F."/>
            <person name="Le T.-K."/>
            <person name="Lee S.L."/>
            <person name="Legall F.H."/>
            <person name="Lemon S.J."/>
            <person name="Lewis L.R."/>
            <person name="Li B."/>
            <person name="Liu Y."/>
            <person name="Liu Y.-S."/>
            <person name="Lopez J."/>
            <person name="Lozado R.J."/>
            <person name="Lu J."/>
            <person name="Madu R.C."/>
            <person name="Maheshwari M."/>
            <person name="Maheshwari R."/>
            <person name="Malloy K."/>
            <person name="Martinez E."/>
            <person name="Mathew T."/>
            <person name="Mercado I.C."/>
            <person name="Mercado C."/>
            <person name="Meyer B."/>
            <person name="Montgomery K."/>
            <person name="Morgan M.B."/>
            <person name="Munidasa M."/>
            <person name="Nazareth L.V."/>
            <person name="Nelson J."/>
            <person name="Ng B.M."/>
            <person name="Nguyen N.B."/>
            <person name="Nguyen P.Q."/>
            <person name="Nguyen T."/>
            <person name="Obregon M."/>
            <person name="Okwuonu G.O."/>
            <person name="Onwere C.G."/>
            <person name="Orozco G."/>
            <person name="Parra A."/>
            <person name="Patel S."/>
            <person name="Patil S."/>
            <person name="Perez A."/>
            <person name="Perez Y."/>
            <person name="Pham C."/>
            <person name="Primus E.L."/>
            <person name="Pu L.-L."/>
            <person name="Puazo M."/>
            <person name="Qin X."/>
            <person name="Quiroz J.B."/>
            <person name="Reese J."/>
            <person name="Richards S."/>
            <person name="Rives C.M."/>
            <person name="Robberts R."/>
            <person name="Ruiz S.J."/>
            <person name="Ruiz M.J."/>
            <person name="Santibanez J."/>
            <person name="Schneider B.W."/>
            <person name="Sisson I."/>
            <person name="Smith M."/>
            <person name="Sodergren E."/>
            <person name="Song X.-Z."/>
            <person name="Song B.B."/>
            <person name="Summersgill H."/>
            <person name="Thelus R."/>
            <person name="Thornton R.D."/>
            <person name="Trejos Z.Y."/>
            <person name="Usmani K."/>
            <person name="Vattathil S."/>
            <person name="Villasana D."/>
            <person name="Walker D.L."/>
            <person name="Wang S."/>
            <person name="Wang K."/>
            <person name="White C.S."/>
            <person name="Williams A.C."/>
            <person name="Williamson J."/>
            <person name="Wilson K."/>
            <person name="Woghiren I.O."/>
            <person name="Woodworth J.R."/>
            <person name="Worley K.C."/>
            <person name="Wright R.A."/>
            <person name="Wu W."/>
            <person name="Young L."/>
            <person name="Zhang L."/>
            <person name="Zhang J."/>
            <person name="Zhu Y."/>
            <person name="Muzny D.M."/>
            <person name="Weinstock G."/>
            <person name="Gibbs R.A."/>
        </authorList>
    </citation>
    <scope>NUCLEOTIDE SEQUENCE [LARGE SCALE GENOMIC DNA]</scope>
    <source>
        <strain evidence="2">LSR1</strain>
    </source>
</reference>
<dbReference type="GeneID" id="107884523"/>
<organism evidence="1 2">
    <name type="scientific">Acyrthosiphon pisum</name>
    <name type="common">Pea aphid</name>
    <dbReference type="NCBI Taxonomy" id="7029"/>
    <lineage>
        <taxon>Eukaryota</taxon>
        <taxon>Metazoa</taxon>
        <taxon>Ecdysozoa</taxon>
        <taxon>Arthropoda</taxon>
        <taxon>Hexapoda</taxon>
        <taxon>Insecta</taxon>
        <taxon>Pterygota</taxon>
        <taxon>Neoptera</taxon>
        <taxon>Paraneoptera</taxon>
        <taxon>Hemiptera</taxon>
        <taxon>Sternorrhyncha</taxon>
        <taxon>Aphidomorpha</taxon>
        <taxon>Aphidoidea</taxon>
        <taxon>Aphididae</taxon>
        <taxon>Macrosiphini</taxon>
        <taxon>Acyrthosiphon</taxon>
    </lineage>
</organism>
<keyword evidence="2" id="KW-1185">Reference proteome</keyword>
<dbReference type="OrthoDB" id="6615090at2759"/>
<dbReference type="KEGG" id="api:107884523"/>
<dbReference type="Proteomes" id="UP000007819">
    <property type="component" value="Chromosome X"/>
</dbReference>
<protein>
    <submittedName>
        <fullName evidence="1">Uncharacterized protein</fullName>
    </submittedName>
</protein>
<sequence length="189" mass="21819">MFQSELNALVLWSRLLGLELCIPKCHYMSFTRSHSPIRHDYLVDGKSLSLSGSHVVDLGVTFDRTLSFNLHIEKITCKALKMLDFIKRISSEFNMCSFLKALYCAFVRSRLEYGVVIWDPQNLRDSCQIERVQRKFLKYASFVLHIDCLPHDYTPVLEKLNLETLSTKRTKANLVFLLKLLSGEVDAPD</sequence>
<name>A0A8R2D5V8_ACYPI</name>
<evidence type="ECO:0000313" key="1">
    <source>
        <dbReference type="EnsemblMetazoa" id="XP_016662308.1"/>
    </source>
</evidence>
<accession>A0A8R2D5V8</accession>
<dbReference type="AlphaFoldDB" id="A0A8R2D5V8"/>
<proteinExistence type="predicted"/>
<dbReference type="PANTHER" id="PTHR33332">
    <property type="entry name" value="REVERSE TRANSCRIPTASE DOMAIN-CONTAINING PROTEIN"/>
    <property type="match status" value="1"/>
</dbReference>
<evidence type="ECO:0000313" key="2">
    <source>
        <dbReference type="Proteomes" id="UP000007819"/>
    </source>
</evidence>
<dbReference type="EnsemblMetazoa" id="XM_016806819.1">
    <property type="protein sequence ID" value="XP_016662308.1"/>
    <property type="gene ID" value="LOC107884523"/>
</dbReference>
<dbReference type="RefSeq" id="XP_016662308.1">
    <property type="nucleotide sequence ID" value="XM_016806819.1"/>
</dbReference>
<reference evidence="1" key="2">
    <citation type="submission" date="2022-06" db="UniProtKB">
        <authorList>
            <consortium name="EnsemblMetazoa"/>
        </authorList>
    </citation>
    <scope>IDENTIFICATION</scope>
</reference>